<evidence type="ECO:0000313" key="2">
    <source>
        <dbReference type="EMBL" id="RUS33368.1"/>
    </source>
</evidence>
<keyword evidence="3" id="KW-1185">Reference proteome</keyword>
<accession>A0A433QUE3</accession>
<evidence type="ECO:0008006" key="4">
    <source>
        <dbReference type="Google" id="ProtNLM"/>
    </source>
</evidence>
<evidence type="ECO:0000256" key="1">
    <source>
        <dbReference type="SAM" id="MobiDB-lite"/>
    </source>
</evidence>
<dbReference type="Proteomes" id="UP000274822">
    <property type="component" value="Unassembled WGS sequence"/>
</dbReference>
<feature type="region of interest" description="Disordered" evidence="1">
    <location>
        <begin position="370"/>
        <end position="391"/>
    </location>
</feature>
<feature type="compositionally biased region" description="Basic and acidic residues" evidence="1">
    <location>
        <begin position="375"/>
        <end position="391"/>
    </location>
</feature>
<proteinExistence type="predicted"/>
<reference evidence="2 3" key="1">
    <citation type="journal article" date="2018" name="New Phytol.">
        <title>Phylogenomics of Endogonaceae and evolution of mycorrhizas within Mucoromycota.</title>
        <authorList>
            <person name="Chang Y."/>
            <person name="Desiro A."/>
            <person name="Na H."/>
            <person name="Sandor L."/>
            <person name="Lipzen A."/>
            <person name="Clum A."/>
            <person name="Barry K."/>
            <person name="Grigoriev I.V."/>
            <person name="Martin F.M."/>
            <person name="Stajich J.E."/>
            <person name="Smith M.E."/>
            <person name="Bonito G."/>
            <person name="Spatafora J.W."/>
        </authorList>
    </citation>
    <scope>NUCLEOTIDE SEQUENCE [LARGE SCALE GENOMIC DNA]</scope>
    <source>
        <strain evidence="2 3">AD002</strain>
    </source>
</reference>
<dbReference type="Pfam" id="PF06258">
    <property type="entry name" value="Mito_fiss_Elm1"/>
    <property type="match status" value="1"/>
</dbReference>
<sequence>MLLSPLRCRHPPLARHHTLFRPYASSPPSKPPTTPSTWIFIDGTRAARRQSIALAEALKLPYELKPVYPSKAINWLPVHIQKYIIDFAYVTKRPATRLPWYLSSPSADPLAGPYPEFVIASGDTAIAPCLEVGKRSGGQSFTVYLRFPNLSFVHFDQVVLAKIDSAKKLAPTGPRVTDQNNYISTLMPLTPTTPARLASIDTSMLPEPFASADPSLDPIVTVLVGRSTKQCRWYSDDAKKVVDQCKRMIETHNARVLLLCSAQLPDHIRKVLTDRVASVIPDSHRGDIHLHDARVDVDDRVYEAALAVASRIVVTADQEVGTTEAVATGKPTYTLFTSRCKGTLSHFHRWLHDRGLTRHLRFSTSRPRAAVVTSDGRETDPFSDIGDHPPWGDRVELMTSGDLEKVARVMVTKARNIKAQGKRVVGVEVGKR</sequence>
<name>A0A433QUE3_9FUNG</name>
<gene>
    <name evidence="2" type="ORF">BC938DRAFT_471982</name>
</gene>
<organism evidence="2 3">
    <name type="scientific">Jimgerdemannia flammicorona</name>
    <dbReference type="NCBI Taxonomy" id="994334"/>
    <lineage>
        <taxon>Eukaryota</taxon>
        <taxon>Fungi</taxon>
        <taxon>Fungi incertae sedis</taxon>
        <taxon>Mucoromycota</taxon>
        <taxon>Mucoromycotina</taxon>
        <taxon>Endogonomycetes</taxon>
        <taxon>Endogonales</taxon>
        <taxon>Endogonaceae</taxon>
        <taxon>Jimgerdemannia</taxon>
    </lineage>
</organism>
<evidence type="ECO:0000313" key="3">
    <source>
        <dbReference type="Proteomes" id="UP000274822"/>
    </source>
</evidence>
<dbReference type="EMBL" id="RBNJ01001268">
    <property type="protein sequence ID" value="RUS33368.1"/>
    <property type="molecule type" value="Genomic_DNA"/>
</dbReference>
<comment type="caution">
    <text evidence="2">The sequence shown here is derived from an EMBL/GenBank/DDBJ whole genome shotgun (WGS) entry which is preliminary data.</text>
</comment>
<dbReference type="InterPro" id="IPR009367">
    <property type="entry name" value="Elm1-like"/>
</dbReference>
<dbReference type="AlphaFoldDB" id="A0A433QUE3"/>
<protein>
    <recommendedName>
        <fullName evidence="4">Mitochondrial fission ELM1-domain-containing protein</fullName>
    </recommendedName>
</protein>